<feature type="chain" id="PRO_5034657503" evidence="2">
    <location>
        <begin position="29"/>
        <end position="272"/>
    </location>
</feature>
<evidence type="ECO:0000256" key="2">
    <source>
        <dbReference type="SAM" id="SignalP"/>
    </source>
</evidence>
<evidence type="ECO:0000256" key="1">
    <source>
        <dbReference type="ARBA" id="ARBA00009941"/>
    </source>
</evidence>
<accession>A0A8B9HU07</accession>
<dbReference type="PANTHER" id="PTHR12000:SF21">
    <property type="entry name" value="LEGUMAIN-RELATED"/>
    <property type="match status" value="1"/>
</dbReference>
<dbReference type="GO" id="GO:0051603">
    <property type="term" value="P:proteolysis involved in protein catabolic process"/>
    <property type="evidence" value="ECO:0007669"/>
    <property type="project" value="TreeGrafter"/>
</dbReference>
<dbReference type="AlphaFoldDB" id="A0A8B9HU07"/>
<sequence>MLSCFFKKCTFLFTLICLMLQMVIYIESCCSGSMIEHLPQNMQVYGVSASSPSQSHCACFYDEERFTFLAGEFTACWLFHCHTSDFTRTTLQDQFVHLREMITQSTPYQYGNNELSKMFLCTFLGSSSQTADSDPTESFTLTHLTPSCEVPLIILKNKIQRETDPERREALQRDYHKKIQTRAKIERTMQDIAKLASPEVGTMPLKDRNPLTGLHNMKDVAEHFRLTFSEWCEEQDDGFVLSCMHVFATLLESGVEVARIKEAVSYVNSSEH</sequence>
<proteinExistence type="inferred from homology"/>
<dbReference type="Proteomes" id="UP000694621">
    <property type="component" value="Unplaced"/>
</dbReference>
<dbReference type="InterPro" id="IPR048501">
    <property type="entry name" value="Legum_prodom"/>
</dbReference>
<dbReference type="PANTHER" id="PTHR12000">
    <property type="entry name" value="HEMOGLOBINASE FAMILY MEMBER"/>
    <property type="match status" value="1"/>
</dbReference>
<feature type="signal peptide" evidence="2">
    <location>
        <begin position="1"/>
        <end position="28"/>
    </location>
</feature>
<evidence type="ECO:0000313" key="4">
    <source>
        <dbReference type="Proteomes" id="UP000694621"/>
    </source>
</evidence>
<dbReference type="Gene3D" id="3.40.50.1460">
    <property type="match status" value="1"/>
</dbReference>
<dbReference type="Pfam" id="PF01650">
    <property type="entry name" value="Peptidase_C13"/>
    <property type="match status" value="1"/>
</dbReference>
<dbReference type="GO" id="GO:0005773">
    <property type="term" value="C:vacuole"/>
    <property type="evidence" value="ECO:0007669"/>
    <property type="project" value="GOC"/>
</dbReference>
<dbReference type="CDD" id="cd21115">
    <property type="entry name" value="legumain_C"/>
    <property type="match status" value="1"/>
</dbReference>
<dbReference type="Gene3D" id="1.10.132.130">
    <property type="match status" value="1"/>
</dbReference>
<evidence type="ECO:0000313" key="3">
    <source>
        <dbReference type="Ensembl" id="ENSAMXP00005016931.1"/>
    </source>
</evidence>
<dbReference type="Ensembl" id="ENSAMXT00005018701.1">
    <property type="protein sequence ID" value="ENSAMXP00005016931.1"/>
    <property type="gene ID" value="ENSAMXG00005008822.1"/>
</dbReference>
<dbReference type="GO" id="GO:0006624">
    <property type="term" value="P:vacuolar protein processing"/>
    <property type="evidence" value="ECO:0007669"/>
    <property type="project" value="TreeGrafter"/>
</dbReference>
<protein>
    <submittedName>
        <fullName evidence="3">Uncharacterized protein</fullName>
    </submittedName>
</protein>
<keyword evidence="2" id="KW-0732">Signal</keyword>
<reference evidence="3" key="1">
    <citation type="submission" date="2025-08" db="UniProtKB">
        <authorList>
            <consortium name="Ensembl"/>
        </authorList>
    </citation>
    <scope>IDENTIFICATION</scope>
</reference>
<dbReference type="InterPro" id="IPR046427">
    <property type="entry name" value="Legumain_prodom_sf"/>
</dbReference>
<organism evidence="3 4">
    <name type="scientific">Astyanax mexicanus</name>
    <name type="common">Blind cave fish</name>
    <name type="synonym">Astyanax fasciatus mexicanus</name>
    <dbReference type="NCBI Taxonomy" id="7994"/>
    <lineage>
        <taxon>Eukaryota</taxon>
        <taxon>Metazoa</taxon>
        <taxon>Chordata</taxon>
        <taxon>Craniata</taxon>
        <taxon>Vertebrata</taxon>
        <taxon>Euteleostomi</taxon>
        <taxon>Actinopterygii</taxon>
        <taxon>Neopterygii</taxon>
        <taxon>Teleostei</taxon>
        <taxon>Ostariophysi</taxon>
        <taxon>Characiformes</taxon>
        <taxon>Characoidei</taxon>
        <taxon>Acestrorhamphidae</taxon>
        <taxon>Acestrorhamphinae</taxon>
        <taxon>Astyanax</taxon>
    </lineage>
</organism>
<dbReference type="GO" id="GO:0004197">
    <property type="term" value="F:cysteine-type endopeptidase activity"/>
    <property type="evidence" value="ECO:0007669"/>
    <property type="project" value="TreeGrafter"/>
</dbReference>
<dbReference type="InterPro" id="IPR001096">
    <property type="entry name" value="Peptidase_C13"/>
</dbReference>
<comment type="similarity">
    <text evidence="1">Belongs to the peptidase C13 family.</text>
</comment>
<dbReference type="PIRSF" id="PIRSF019663">
    <property type="entry name" value="Legumain"/>
    <property type="match status" value="1"/>
</dbReference>
<name>A0A8B9HU07_ASTMX</name>